<evidence type="ECO:0000313" key="3">
    <source>
        <dbReference type="Proteomes" id="UP000003465"/>
    </source>
</evidence>
<comment type="caution">
    <text evidence="2">The sequence shown here is derived from an EMBL/GenBank/DDBJ whole genome shotgun (WGS) entry which is preliminary data.</text>
</comment>
<feature type="region of interest" description="Disordered" evidence="1">
    <location>
        <begin position="1"/>
        <end position="33"/>
    </location>
</feature>
<name>A0A656GMJ8_PSEA0</name>
<proteinExistence type="predicted"/>
<feature type="non-terminal residue" evidence="2">
    <location>
        <position position="1"/>
    </location>
</feature>
<gene>
    <name evidence="2" type="ORF">PSYMO_38563</name>
</gene>
<evidence type="ECO:0000313" key="2">
    <source>
        <dbReference type="EMBL" id="EGH27082.1"/>
    </source>
</evidence>
<sequence length="33" mass="3574">RAKKNKSGTESTYRPESPSLPITAEIGRAQQAT</sequence>
<dbReference type="EMBL" id="AEAG01003304">
    <property type="protein sequence ID" value="EGH27082.1"/>
    <property type="molecule type" value="Genomic_DNA"/>
</dbReference>
<organism evidence="2 3">
    <name type="scientific">Pseudomonas amygdali pv. mori str. 301020</name>
    <dbReference type="NCBI Taxonomy" id="629261"/>
    <lineage>
        <taxon>Bacteria</taxon>
        <taxon>Pseudomonadati</taxon>
        <taxon>Pseudomonadota</taxon>
        <taxon>Gammaproteobacteria</taxon>
        <taxon>Pseudomonadales</taxon>
        <taxon>Pseudomonadaceae</taxon>
        <taxon>Pseudomonas</taxon>
        <taxon>Pseudomonas amygdali</taxon>
    </lineage>
</organism>
<accession>A0A656GMJ8</accession>
<dbReference type="AlphaFoldDB" id="A0A656GMJ8"/>
<protein>
    <submittedName>
        <fullName evidence="2">Uncharacterized protein</fullName>
    </submittedName>
</protein>
<reference evidence="2 3" key="1">
    <citation type="journal article" date="2011" name="PLoS Pathog.">
        <title>Dynamic evolution of pathogenicity revealed by sequencing and comparative genomics of 19 Pseudomonas syringae isolates.</title>
        <authorList>
            <person name="Baltrus D.A."/>
            <person name="Nishimura M.T."/>
            <person name="Romanchuk A."/>
            <person name="Chang J.H."/>
            <person name="Mukhtar M.S."/>
            <person name="Cherkis K."/>
            <person name="Roach J."/>
            <person name="Grant S.R."/>
            <person name="Jones C.D."/>
            <person name="Dangl J.L."/>
        </authorList>
    </citation>
    <scope>NUCLEOTIDE SEQUENCE [LARGE SCALE GENOMIC DNA]</scope>
    <source>
        <strain evidence="2 3">301020</strain>
    </source>
</reference>
<feature type="non-terminal residue" evidence="2">
    <location>
        <position position="33"/>
    </location>
</feature>
<evidence type="ECO:0000256" key="1">
    <source>
        <dbReference type="SAM" id="MobiDB-lite"/>
    </source>
</evidence>
<dbReference type="Proteomes" id="UP000003465">
    <property type="component" value="Unassembled WGS sequence"/>
</dbReference>